<name>A0AAE0ZUQ4_9GAST</name>
<reference evidence="1" key="1">
    <citation type="journal article" date="2023" name="G3 (Bethesda)">
        <title>A reference genome for the long-term kleptoplast-retaining sea slug Elysia crispata morphotype clarki.</title>
        <authorList>
            <person name="Eastman K.E."/>
            <person name="Pendleton A.L."/>
            <person name="Shaikh M.A."/>
            <person name="Suttiyut T."/>
            <person name="Ogas R."/>
            <person name="Tomko P."/>
            <person name="Gavelis G."/>
            <person name="Widhalm J.R."/>
            <person name="Wisecaver J.H."/>
        </authorList>
    </citation>
    <scope>NUCLEOTIDE SEQUENCE</scope>
    <source>
        <strain evidence="1">ECLA1</strain>
    </source>
</reference>
<proteinExistence type="predicted"/>
<evidence type="ECO:0000313" key="1">
    <source>
        <dbReference type="EMBL" id="KAK3775256.1"/>
    </source>
</evidence>
<accession>A0AAE0ZUQ4</accession>
<dbReference type="EMBL" id="JAWDGP010003346">
    <property type="protein sequence ID" value="KAK3775256.1"/>
    <property type="molecule type" value="Genomic_DNA"/>
</dbReference>
<gene>
    <name evidence="1" type="ORF">RRG08_044932</name>
</gene>
<keyword evidence="2" id="KW-1185">Reference proteome</keyword>
<comment type="caution">
    <text evidence="1">The sequence shown here is derived from an EMBL/GenBank/DDBJ whole genome shotgun (WGS) entry which is preliminary data.</text>
</comment>
<dbReference type="Proteomes" id="UP001283361">
    <property type="component" value="Unassembled WGS sequence"/>
</dbReference>
<dbReference type="AlphaFoldDB" id="A0AAE0ZUQ4"/>
<protein>
    <submittedName>
        <fullName evidence="1">Uncharacterized protein</fullName>
    </submittedName>
</protein>
<sequence>MEMRARGCVIVRNQLLPPGLGGDKLGVRGFSACDVKTPKPNLVRHVKRYRGSRLLKHLKPTKMTKIHMSGKKHCAAAQDLLRCHVITASLIQQVLGRVVEAPVGECRVYLTKI</sequence>
<organism evidence="1 2">
    <name type="scientific">Elysia crispata</name>
    <name type="common">lettuce slug</name>
    <dbReference type="NCBI Taxonomy" id="231223"/>
    <lineage>
        <taxon>Eukaryota</taxon>
        <taxon>Metazoa</taxon>
        <taxon>Spiralia</taxon>
        <taxon>Lophotrochozoa</taxon>
        <taxon>Mollusca</taxon>
        <taxon>Gastropoda</taxon>
        <taxon>Heterobranchia</taxon>
        <taxon>Euthyneura</taxon>
        <taxon>Panpulmonata</taxon>
        <taxon>Sacoglossa</taxon>
        <taxon>Placobranchoidea</taxon>
        <taxon>Plakobranchidae</taxon>
        <taxon>Elysia</taxon>
    </lineage>
</organism>
<evidence type="ECO:0000313" key="2">
    <source>
        <dbReference type="Proteomes" id="UP001283361"/>
    </source>
</evidence>